<dbReference type="EMBL" id="RCSS01000326">
    <property type="protein sequence ID" value="RVD92058.1"/>
    <property type="molecule type" value="Genomic_DNA"/>
</dbReference>
<evidence type="ECO:0000313" key="2">
    <source>
        <dbReference type="EMBL" id="RVD92058.1"/>
    </source>
</evidence>
<dbReference type="GO" id="GO:0003723">
    <property type="term" value="F:RNA binding"/>
    <property type="evidence" value="ECO:0007669"/>
    <property type="project" value="InterPro"/>
</dbReference>
<name>A0A437ALU2_9MICR</name>
<evidence type="ECO:0000313" key="3">
    <source>
        <dbReference type="Proteomes" id="UP000282876"/>
    </source>
</evidence>
<evidence type="ECO:0000259" key="1">
    <source>
        <dbReference type="SMART" id="SM00360"/>
    </source>
</evidence>
<feature type="domain" description="RRM" evidence="1">
    <location>
        <begin position="77"/>
        <end position="144"/>
    </location>
</feature>
<dbReference type="SUPFAM" id="SSF54928">
    <property type="entry name" value="RNA-binding domain, RBD"/>
    <property type="match status" value="2"/>
</dbReference>
<dbReference type="Proteomes" id="UP000282876">
    <property type="component" value="Unassembled WGS sequence"/>
</dbReference>
<organism evidence="2 3">
    <name type="scientific">Tubulinosema ratisbonensis</name>
    <dbReference type="NCBI Taxonomy" id="291195"/>
    <lineage>
        <taxon>Eukaryota</taxon>
        <taxon>Fungi</taxon>
        <taxon>Fungi incertae sedis</taxon>
        <taxon>Microsporidia</taxon>
        <taxon>Tubulinosematoidea</taxon>
        <taxon>Tubulinosematidae</taxon>
        <taxon>Tubulinosema</taxon>
    </lineage>
</organism>
<dbReference type="Gene3D" id="3.30.70.330">
    <property type="match status" value="1"/>
</dbReference>
<sequence length="148" mass="17349">MNKLIIKDLPKEVSEEILYELLNQVSSSFSIKLNNSICKITYSSEQECNYVYNVLNNIKLYNKHITIYKVKMINEIVILLQNIYKEINEIDVYKVCGNDCLVRIVREDGKSKRICFITCYDKKEGERILKLSFKHLGENVIVVYANNK</sequence>
<feature type="domain" description="RRM" evidence="1">
    <location>
        <begin position="3"/>
        <end position="68"/>
    </location>
</feature>
<dbReference type="InterPro" id="IPR000504">
    <property type="entry name" value="RRM_dom"/>
</dbReference>
<gene>
    <name evidence="2" type="ORF">TUBRATIS_14520</name>
</gene>
<dbReference type="OrthoDB" id="439639at2759"/>
<dbReference type="AlphaFoldDB" id="A0A437ALU2"/>
<proteinExistence type="predicted"/>
<dbReference type="InterPro" id="IPR035979">
    <property type="entry name" value="RBD_domain_sf"/>
</dbReference>
<dbReference type="Pfam" id="PF00076">
    <property type="entry name" value="RRM_1"/>
    <property type="match status" value="1"/>
</dbReference>
<reference evidence="2 3" key="1">
    <citation type="submission" date="2018-10" db="EMBL/GenBank/DDBJ databases">
        <title>Draft genome sequence of the microsporidian Tubulinosema ratisbonensis.</title>
        <authorList>
            <person name="Polonais V."/>
            <person name="Peyretaillade E."/>
            <person name="Niehus S."/>
            <person name="Wawrzyniak I."/>
            <person name="Franchet A."/>
            <person name="Gaspin C."/>
            <person name="Reichstadt M."/>
            <person name="Belser C."/>
            <person name="Labadie K."/>
            <person name="Delbac F."/>
            <person name="Ferrandon D."/>
        </authorList>
    </citation>
    <scope>NUCLEOTIDE SEQUENCE [LARGE SCALE GENOMIC DNA]</scope>
    <source>
        <strain evidence="2 3">Franzen</strain>
    </source>
</reference>
<dbReference type="SMART" id="SM00360">
    <property type="entry name" value="RRM"/>
    <property type="match status" value="2"/>
</dbReference>
<dbReference type="VEuPathDB" id="MicrosporidiaDB:TUBRATIS_14520"/>
<accession>A0A437ALU2</accession>
<keyword evidence="3" id="KW-1185">Reference proteome</keyword>
<comment type="caution">
    <text evidence="2">The sequence shown here is derived from an EMBL/GenBank/DDBJ whole genome shotgun (WGS) entry which is preliminary data.</text>
</comment>
<protein>
    <submittedName>
        <fullName evidence="2">RNA-binding protein</fullName>
    </submittedName>
</protein>
<dbReference type="InterPro" id="IPR012677">
    <property type="entry name" value="Nucleotide-bd_a/b_plait_sf"/>
</dbReference>